<evidence type="ECO:0000256" key="1">
    <source>
        <dbReference type="SAM" id="MobiDB-lite"/>
    </source>
</evidence>
<comment type="caution">
    <text evidence="2">The sequence shown here is derived from an EMBL/GenBank/DDBJ whole genome shotgun (WGS) entry which is preliminary data.</text>
</comment>
<feature type="compositionally biased region" description="Low complexity" evidence="1">
    <location>
        <begin position="234"/>
        <end position="247"/>
    </location>
</feature>
<proteinExistence type="predicted"/>
<feature type="region of interest" description="Disordered" evidence="1">
    <location>
        <begin position="219"/>
        <end position="266"/>
    </location>
</feature>
<reference evidence="2 3" key="1">
    <citation type="journal article" date="2022" name="Gigascience">
        <title>A chromosome-level genome assembly and annotation of the desert horned lizard, Phrynosoma platyrhinos, provides insight into chromosomal rearrangements among reptiles.</title>
        <authorList>
            <person name="Koochekian N."/>
            <person name="Ascanio A."/>
            <person name="Farleigh K."/>
            <person name="Card D.C."/>
            <person name="Schield D.R."/>
            <person name="Castoe T.A."/>
            <person name="Jezkova T."/>
        </authorList>
    </citation>
    <scope>NUCLEOTIDE SEQUENCE [LARGE SCALE GENOMIC DNA]</scope>
    <source>
        <strain evidence="2">NK-2021</strain>
    </source>
</reference>
<keyword evidence="3" id="KW-1185">Reference proteome</keyword>
<gene>
    <name evidence="2" type="ORF">JD844_013956</name>
</gene>
<sequence length="266" mass="29624">MQDTVPPEQHVPQDFPASPATSDETQIPAEAGQDDPSPGPANVGYASQQSLANDSRHGAVDRGGPVRRGGRLTLEDNEVFPERRARRGELIALTLMEDSRREGRLNRKLFRRLHNDMLKKMEKVSTVLEKLENSEIEDIQNTERHRRRMLESMDSLMDLAKVMLQEQRQRNNYQAPGSCDRTLGCKSVPSSVLAGRKKKSKTNNCTPTPAMTVSQVLIGETQDEGAAPSLVPCTQPTQESPQQTQPEAVGEKTKRVIKKKQIYSPS</sequence>
<dbReference type="Proteomes" id="UP000826234">
    <property type="component" value="Unassembled WGS sequence"/>
</dbReference>
<feature type="region of interest" description="Disordered" evidence="1">
    <location>
        <begin position="1"/>
        <end position="70"/>
    </location>
</feature>
<name>A0ABQ7TLH8_PHRPL</name>
<feature type="compositionally biased region" description="Basic residues" evidence="1">
    <location>
        <begin position="255"/>
        <end position="266"/>
    </location>
</feature>
<protein>
    <submittedName>
        <fullName evidence="2">Uncharacterized protein</fullName>
    </submittedName>
</protein>
<organism evidence="2 3">
    <name type="scientific">Phrynosoma platyrhinos</name>
    <name type="common">Desert horned lizard</name>
    <dbReference type="NCBI Taxonomy" id="52577"/>
    <lineage>
        <taxon>Eukaryota</taxon>
        <taxon>Metazoa</taxon>
        <taxon>Chordata</taxon>
        <taxon>Craniata</taxon>
        <taxon>Vertebrata</taxon>
        <taxon>Euteleostomi</taxon>
        <taxon>Lepidosauria</taxon>
        <taxon>Squamata</taxon>
        <taxon>Bifurcata</taxon>
        <taxon>Unidentata</taxon>
        <taxon>Episquamata</taxon>
        <taxon>Toxicofera</taxon>
        <taxon>Iguania</taxon>
        <taxon>Phrynosomatidae</taxon>
        <taxon>Phrynosomatinae</taxon>
        <taxon>Phrynosoma</taxon>
    </lineage>
</organism>
<evidence type="ECO:0000313" key="3">
    <source>
        <dbReference type="Proteomes" id="UP000826234"/>
    </source>
</evidence>
<dbReference type="EMBL" id="JAIPUX010000439">
    <property type="protein sequence ID" value="KAH0630674.1"/>
    <property type="molecule type" value="Genomic_DNA"/>
</dbReference>
<evidence type="ECO:0000313" key="2">
    <source>
        <dbReference type="EMBL" id="KAH0630674.1"/>
    </source>
</evidence>
<accession>A0ABQ7TLH8</accession>